<keyword evidence="1" id="KW-0812">Transmembrane</keyword>
<sequence length="218" mass="25262">VICSLRLLLQSILFFNWAFFNLREGVDVNTALSVLFLGMYLGGYLTGMFYLSSILSASYQKRLLKLINFLQHEDPSFAKPTASNRRGKNNMTRDKFYLRNEVLFYYFLSVIMYTVFTISNTTRIGIDLALERVYTNFFLNGPMSIVGNYPSLKRAVSYICLWCQIDQERNLGIALVFSIVMAKTLEDSVAHFVRAVNDKRKYCLVTKEEVSYKNYENL</sequence>
<feature type="transmembrane region" description="Helical" evidence="1">
    <location>
        <begin position="96"/>
        <end position="116"/>
    </location>
</feature>
<dbReference type="Proteomes" id="UP001642540">
    <property type="component" value="Unassembled WGS sequence"/>
</dbReference>
<dbReference type="EMBL" id="CAXLJM020000057">
    <property type="protein sequence ID" value="CAL8118859.1"/>
    <property type="molecule type" value="Genomic_DNA"/>
</dbReference>
<evidence type="ECO:0000256" key="1">
    <source>
        <dbReference type="SAM" id="Phobius"/>
    </source>
</evidence>
<keyword evidence="1" id="KW-0472">Membrane</keyword>
<proteinExistence type="predicted"/>
<reference evidence="2 3" key="1">
    <citation type="submission" date="2024-08" db="EMBL/GenBank/DDBJ databases">
        <authorList>
            <person name="Cucini C."/>
            <person name="Frati F."/>
        </authorList>
    </citation>
    <scope>NUCLEOTIDE SEQUENCE [LARGE SCALE GENOMIC DNA]</scope>
</reference>
<feature type="transmembrane region" description="Helical" evidence="1">
    <location>
        <begin position="7"/>
        <end position="22"/>
    </location>
</feature>
<evidence type="ECO:0008006" key="4">
    <source>
        <dbReference type="Google" id="ProtNLM"/>
    </source>
</evidence>
<accession>A0ABP1R877</accession>
<keyword evidence="3" id="KW-1185">Reference proteome</keyword>
<comment type="caution">
    <text evidence="2">The sequence shown here is derived from an EMBL/GenBank/DDBJ whole genome shotgun (WGS) entry which is preliminary data.</text>
</comment>
<organism evidence="2 3">
    <name type="scientific">Orchesella dallaii</name>
    <dbReference type="NCBI Taxonomy" id="48710"/>
    <lineage>
        <taxon>Eukaryota</taxon>
        <taxon>Metazoa</taxon>
        <taxon>Ecdysozoa</taxon>
        <taxon>Arthropoda</taxon>
        <taxon>Hexapoda</taxon>
        <taxon>Collembola</taxon>
        <taxon>Entomobryomorpha</taxon>
        <taxon>Entomobryoidea</taxon>
        <taxon>Orchesellidae</taxon>
        <taxon>Orchesellinae</taxon>
        <taxon>Orchesella</taxon>
    </lineage>
</organism>
<name>A0ABP1R877_9HEXA</name>
<gene>
    <name evidence="2" type="ORF">ODALV1_LOCUS18301</name>
</gene>
<feature type="transmembrane region" description="Helical" evidence="1">
    <location>
        <begin position="34"/>
        <end position="55"/>
    </location>
</feature>
<protein>
    <recommendedName>
        <fullName evidence="4">Odorant receptor</fullName>
    </recommendedName>
</protein>
<evidence type="ECO:0000313" key="3">
    <source>
        <dbReference type="Proteomes" id="UP001642540"/>
    </source>
</evidence>
<feature type="non-terminal residue" evidence="2">
    <location>
        <position position="1"/>
    </location>
</feature>
<keyword evidence="1" id="KW-1133">Transmembrane helix</keyword>
<evidence type="ECO:0000313" key="2">
    <source>
        <dbReference type="EMBL" id="CAL8118859.1"/>
    </source>
</evidence>